<dbReference type="SUPFAM" id="SSF54534">
    <property type="entry name" value="FKBP-like"/>
    <property type="match status" value="1"/>
</dbReference>
<accession>B3E806</accession>
<dbReference type="Pfam" id="PF05698">
    <property type="entry name" value="Trigger_C"/>
    <property type="match status" value="1"/>
</dbReference>
<dbReference type="InterPro" id="IPR027304">
    <property type="entry name" value="Trigger_fact/SurA_dom_sf"/>
</dbReference>
<dbReference type="InterPro" id="IPR008880">
    <property type="entry name" value="Trigger_fac_C"/>
</dbReference>
<dbReference type="InterPro" id="IPR037041">
    <property type="entry name" value="Trigger_fac_C_sf"/>
</dbReference>
<proteinExistence type="predicted"/>
<dbReference type="InterPro" id="IPR001179">
    <property type="entry name" value="PPIase_FKBP_dom"/>
</dbReference>
<dbReference type="HOGENOM" id="CLU_893593_0_0_7"/>
<dbReference type="EMBL" id="CP001089">
    <property type="protein sequence ID" value="ACD96579.1"/>
    <property type="molecule type" value="Genomic_DNA"/>
</dbReference>
<evidence type="ECO:0000313" key="8">
    <source>
        <dbReference type="Proteomes" id="UP000002420"/>
    </source>
</evidence>
<evidence type="ECO:0000259" key="5">
    <source>
        <dbReference type="Pfam" id="PF00254"/>
    </source>
</evidence>
<gene>
    <name evidence="7" type="ordered locus">Glov_2868</name>
</gene>
<feature type="domain" description="PPIase FKBP-type" evidence="5">
    <location>
        <begin position="48"/>
        <end position="102"/>
    </location>
</feature>
<keyword evidence="4 7" id="KW-0413">Isomerase</keyword>
<sequence>MDIKLGKYTKLGYQKPNIEVFDEEYQVALDNIRNSLTKWNDSNELTEFGDRITVNYSITRGEKCIQGGQENNITFVVGGDESIEGLECNMVGFKKGERYFLEGNLPQEDSKCEQFQERKVIFEVEIVRIEKLNHPETLDEVLELIDDKELRTASQFEDELKEEIYYHKYKIELSTLVDNILDAVVSNSEIISDESYIKKKVTEMYNQFIDRLEQEDVPIEIYYSQHEISPEDYKVEFLKRAEKEMVLQAVLNEISRVENITVDEKDYLLKKYKYLYENNVNESDIDCDGEFKNDMIRNETIKFLIHANTEA</sequence>
<dbReference type="AlphaFoldDB" id="B3E806"/>
<evidence type="ECO:0000256" key="2">
    <source>
        <dbReference type="ARBA" id="ARBA00013194"/>
    </source>
</evidence>
<reference evidence="7 8" key="1">
    <citation type="submission" date="2008-05" db="EMBL/GenBank/DDBJ databases">
        <title>Complete sequence of chromosome of Geobacter lovleyi SZ.</title>
        <authorList>
            <consortium name="US DOE Joint Genome Institute"/>
            <person name="Lucas S."/>
            <person name="Copeland A."/>
            <person name="Lapidus A."/>
            <person name="Glavina del Rio T."/>
            <person name="Dalin E."/>
            <person name="Tice H."/>
            <person name="Bruce D."/>
            <person name="Goodwin L."/>
            <person name="Pitluck S."/>
            <person name="Chertkov O."/>
            <person name="Meincke L."/>
            <person name="Brettin T."/>
            <person name="Detter J.C."/>
            <person name="Han C."/>
            <person name="Tapia R."/>
            <person name="Kuske C.R."/>
            <person name="Schmutz J."/>
            <person name="Larimer F."/>
            <person name="Land M."/>
            <person name="Hauser L."/>
            <person name="Kyrpides N."/>
            <person name="Mikhailova N."/>
            <person name="Sung Y."/>
            <person name="Fletcher K.E."/>
            <person name="Ritalahti K.M."/>
            <person name="Loeffler F.E."/>
            <person name="Richardson P."/>
        </authorList>
    </citation>
    <scope>NUCLEOTIDE SEQUENCE [LARGE SCALE GENOMIC DNA]</scope>
    <source>
        <strain evidence="8">ATCC BAA-1151 / DSM 17278 / SZ</strain>
    </source>
</reference>
<dbReference type="Gene3D" id="3.10.50.40">
    <property type="match status" value="1"/>
</dbReference>
<dbReference type="EC" id="5.2.1.8" evidence="2"/>
<protein>
    <recommendedName>
        <fullName evidence="2">peptidylprolyl isomerase</fullName>
        <ecNumber evidence="2">5.2.1.8</ecNumber>
    </recommendedName>
</protein>
<keyword evidence="3" id="KW-0697">Rotamase</keyword>
<dbReference type="GO" id="GO:0006457">
    <property type="term" value="P:protein folding"/>
    <property type="evidence" value="ECO:0007669"/>
    <property type="project" value="InterPro"/>
</dbReference>
<name>B3E806_TRIL1</name>
<dbReference type="GO" id="GO:0003755">
    <property type="term" value="F:peptidyl-prolyl cis-trans isomerase activity"/>
    <property type="evidence" value="ECO:0007669"/>
    <property type="project" value="UniProtKB-KW"/>
</dbReference>
<evidence type="ECO:0000259" key="6">
    <source>
        <dbReference type="Pfam" id="PF05698"/>
    </source>
</evidence>
<dbReference type="OrthoDB" id="9767721at2"/>
<dbReference type="Proteomes" id="UP000002420">
    <property type="component" value="Chromosome"/>
</dbReference>
<organism evidence="7 8">
    <name type="scientific">Trichlorobacter lovleyi (strain ATCC BAA-1151 / DSM 17278 / SZ)</name>
    <name type="common">Geobacter lovleyi</name>
    <dbReference type="NCBI Taxonomy" id="398767"/>
    <lineage>
        <taxon>Bacteria</taxon>
        <taxon>Pseudomonadati</taxon>
        <taxon>Thermodesulfobacteriota</taxon>
        <taxon>Desulfuromonadia</taxon>
        <taxon>Geobacterales</taxon>
        <taxon>Geobacteraceae</taxon>
        <taxon>Trichlorobacter</taxon>
    </lineage>
</organism>
<comment type="catalytic activity">
    <reaction evidence="1">
        <text>[protein]-peptidylproline (omega=180) = [protein]-peptidylproline (omega=0)</text>
        <dbReference type="Rhea" id="RHEA:16237"/>
        <dbReference type="Rhea" id="RHEA-COMP:10747"/>
        <dbReference type="Rhea" id="RHEA-COMP:10748"/>
        <dbReference type="ChEBI" id="CHEBI:83833"/>
        <dbReference type="ChEBI" id="CHEBI:83834"/>
        <dbReference type="EC" id="5.2.1.8"/>
    </reaction>
</comment>
<dbReference type="RefSeq" id="WP_012470905.1">
    <property type="nucleotide sequence ID" value="NC_010814.1"/>
</dbReference>
<evidence type="ECO:0000313" key="7">
    <source>
        <dbReference type="EMBL" id="ACD96579.1"/>
    </source>
</evidence>
<dbReference type="eggNOG" id="COG0544">
    <property type="taxonomic scope" value="Bacteria"/>
</dbReference>
<evidence type="ECO:0000256" key="3">
    <source>
        <dbReference type="ARBA" id="ARBA00023110"/>
    </source>
</evidence>
<feature type="domain" description="Trigger factor C-terminal" evidence="6">
    <location>
        <begin position="155"/>
        <end position="266"/>
    </location>
</feature>
<keyword evidence="8" id="KW-1185">Reference proteome</keyword>
<evidence type="ECO:0000256" key="4">
    <source>
        <dbReference type="ARBA" id="ARBA00023235"/>
    </source>
</evidence>
<dbReference type="Pfam" id="PF00254">
    <property type="entry name" value="FKBP_C"/>
    <property type="match status" value="1"/>
</dbReference>
<dbReference type="GO" id="GO:0015031">
    <property type="term" value="P:protein transport"/>
    <property type="evidence" value="ECO:0007669"/>
    <property type="project" value="InterPro"/>
</dbReference>
<evidence type="ECO:0000256" key="1">
    <source>
        <dbReference type="ARBA" id="ARBA00000971"/>
    </source>
</evidence>
<dbReference type="KEGG" id="glo:Glov_2868"/>
<dbReference type="Gene3D" id="1.10.3120.10">
    <property type="entry name" value="Trigger factor, C-terminal domain"/>
    <property type="match status" value="1"/>
</dbReference>
<dbReference type="InterPro" id="IPR046357">
    <property type="entry name" value="PPIase_dom_sf"/>
</dbReference>
<dbReference type="SUPFAM" id="SSF109998">
    <property type="entry name" value="Triger factor/SurA peptide-binding domain-like"/>
    <property type="match status" value="1"/>
</dbReference>
<dbReference type="STRING" id="398767.Glov_2868"/>